<evidence type="ECO:0000313" key="1">
    <source>
        <dbReference type="EMBL" id="CCH45868.1"/>
    </source>
</evidence>
<dbReference type="AlphaFoldDB" id="K0KXS5"/>
<keyword evidence="2" id="KW-1185">Reference proteome</keyword>
<dbReference type="Proteomes" id="UP000009328">
    <property type="component" value="Unassembled WGS sequence"/>
</dbReference>
<comment type="caution">
    <text evidence="1">The sequence shown here is derived from an EMBL/GenBank/DDBJ whole genome shotgun (WGS) entry which is preliminary data.</text>
</comment>
<sequence length="585" mass="68665">MNSDDENYIPPELILELQIWLLEKQNEKTFTIEFQKTFKKGYLSHVLLSNNDTLRHGKFTKLLLGFYGLGPLRRFEERYPIIARQIVGDSVKGLELSPTIDNVIHKYKGIFDLMPYEKYSTSFFVKRSNIHIAQMMAHLKIKAKHSIWNTKLKFIYPVRYVVNKSNQKFLSLVSCAVTKVSKFLKKNLYRERGFELFSLGDNPSLLGPFPVEIWLIIIKEANITSKQSAGMFYNSYWIDIIGPYLYTNIYGIVTIRDTFIINRDEGAFFKEGPSYSKGLLYCQERYDRYQDLANNKYETLDLYPSSPERKHRLENLKSKFNGFPITYVKNHESILKLAALNKIENSLMRKYTEQLSIDIFAPQDFMTKEGASELYDDYRKVYSGFQNVEVESFTLVSSFASLIHVLHEFKTDKTHDEASVCEKNDEVQPCFQKEKRWTDADDDFFEFTNPNYDIELSYFNRILNSILKGRREDIMIYKDPTEDTEFMEFILHDHARYRNLDRINHKFDLQVFKRKFLQDRNSVKLFIDNITRPFSTTDDKYIDVSVTITGFHGSRSNGRCLADHCGHLTAIQPEPQMVVLRKVAD</sequence>
<dbReference type="HOGENOM" id="CLU_466306_0_0_1"/>
<gene>
    <name evidence="1" type="ORF">BN7_5455</name>
</gene>
<accession>K0KXS5</accession>
<protein>
    <submittedName>
        <fullName evidence="1">Uncharacterized protein</fullName>
    </submittedName>
</protein>
<dbReference type="EMBL" id="CAIF01000216">
    <property type="protein sequence ID" value="CCH45868.1"/>
    <property type="molecule type" value="Genomic_DNA"/>
</dbReference>
<dbReference type="InParanoid" id="K0KXS5"/>
<organism evidence="1 2">
    <name type="scientific">Wickerhamomyces ciferrii (strain ATCC 14091 / BCRC 22168 / CBS 111 / JCM 3599 / NBRC 0793 / NRRL Y-1031 F-60-10)</name>
    <name type="common">Yeast</name>
    <name type="synonym">Pichia ciferrii</name>
    <dbReference type="NCBI Taxonomy" id="1206466"/>
    <lineage>
        <taxon>Eukaryota</taxon>
        <taxon>Fungi</taxon>
        <taxon>Dikarya</taxon>
        <taxon>Ascomycota</taxon>
        <taxon>Saccharomycotina</taxon>
        <taxon>Saccharomycetes</taxon>
        <taxon>Phaffomycetales</taxon>
        <taxon>Wickerhamomycetaceae</taxon>
        <taxon>Wickerhamomyces</taxon>
    </lineage>
</organism>
<proteinExistence type="predicted"/>
<evidence type="ECO:0000313" key="2">
    <source>
        <dbReference type="Proteomes" id="UP000009328"/>
    </source>
</evidence>
<name>K0KXS5_WICCF</name>
<reference evidence="1 2" key="1">
    <citation type="journal article" date="2012" name="Eukaryot. Cell">
        <title>Draft genome sequence of Wickerhamomyces ciferrii NRRL Y-1031 F-60-10.</title>
        <authorList>
            <person name="Schneider J."/>
            <person name="Andrea H."/>
            <person name="Blom J."/>
            <person name="Jaenicke S."/>
            <person name="Ruckert C."/>
            <person name="Schorsch C."/>
            <person name="Szczepanowski R."/>
            <person name="Farwick M."/>
            <person name="Goesmann A."/>
            <person name="Puhler A."/>
            <person name="Schaffer S."/>
            <person name="Tauch A."/>
            <person name="Kohler T."/>
            <person name="Brinkrolf K."/>
        </authorList>
    </citation>
    <scope>NUCLEOTIDE SEQUENCE [LARGE SCALE GENOMIC DNA]</scope>
    <source>
        <strain evidence="2">ATCC 14091 / BCRC 22168 / CBS 111 / JCM 3599 / NBRC 0793 / NRRL Y-1031 F-60-10</strain>
    </source>
</reference>